<feature type="region of interest" description="Disordered" evidence="1">
    <location>
        <begin position="19"/>
        <end position="46"/>
    </location>
</feature>
<dbReference type="AlphaFoldDB" id="A0A6M4WYG8"/>
<gene>
    <name evidence="3" type="ORF">G9272_39080</name>
</gene>
<dbReference type="Gene3D" id="3.40.1580.10">
    <property type="entry name" value="SMI1/KNR4-like"/>
    <property type="match status" value="1"/>
</dbReference>
<dbReference type="SUPFAM" id="SSF160631">
    <property type="entry name" value="SMI1/KNR4-like"/>
    <property type="match status" value="1"/>
</dbReference>
<keyword evidence="4" id="KW-1185">Reference proteome</keyword>
<feature type="compositionally biased region" description="Acidic residues" evidence="1">
    <location>
        <begin position="24"/>
        <end position="33"/>
    </location>
</feature>
<dbReference type="Pfam" id="PF09346">
    <property type="entry name" value="SMI1_KNR4"/>
    <property type="match status" value="1"/>
</dbReference>
<protein>
    <submittedName>
        <fullName evidence="3">SMI1/KNR4 family protein</fullName>
    </submittedName>
</protein>
<dbReference type="RefSeq" id="WP_171400906.1">
    <property type="nucleotide sequence ID" value="NZ_CP049838.1"/>
</dbReference>
<accession>A0A6M4WYG8</accession>
<dbReference type="EMBL" id="CP049838">
    <property type="protein sequence ID" value="QJT05584.1"/>
    <property type="molecule type" value="Genomic_DNA"/>
</dbReference>
<organism evidence="3 4">
    <name type="scientific">Streptomyces asoensis</name>
    <dbReference type="NCBI Taxonomy" id="249586"/>
    <lineage>
        <taxon>Bacteria</taxon>
        <taxon>Bacillati</taxon>
        <taxon>Actinomycetota</taxon>
        <taxon>Actinomycetes</taxon>
        <taxon>Kitasatosporales</taxon>
        <taxon>Streptomycetaceae</taxon>
        <taxon>Streptomyces</taxon>
    </lineage>
</organism>
<dbReference type="SMART" id="SM00860">
    <property type="entry name" value="SMI1_KNR4"/>
    <property type="match status" value="1"/>
</dbReference>
<sequence>MSDEPFNWHDFLGRWQEEWVPRTDEDDDDEDDGGQTVVRPGRPGAQESAIAAAEERLGRRLPTSYREFLTVSDGWRVDETAGVYQLGGVADIDWFRDPYDMTPLYEESLGDSPRKEDILLAGMWRRALRLETDSDMSYALLDPGDSDQDGEWALYVYKGWSGEFPDRYPSFRAYMEAMYRGFHSDRVERPDFVNATTRAQDAHVQEARLLALRGRYEEALPLLEEALSFGRPHSAVLLNQLRHLLAPRSPRDYGYLVADPRYLPEILPVEAMTPARGEWRLGGDDHWLGMMSARGAARETAEAVLGAMRDGTHRYAPPGPWGRAVAEAREAARWGATDAAWRVLRDALPLWEAPGPSLIAPIGLLADPVLGPLITPERGREVLATPRAGEAGPAPEPVPDLDPPGLAWLTEPAANGRPLDGYRCVWVEGIDPARLPALIGEEGAELGAPADLRETSWRVPGPHEREGVELWEDRAVVAVGRTAEAWAFAFDGDSRYLNKLFLSPAAAASSSGRAVVVWRDPRRSTPGAHPAVFHLSVAEQGEELYAFTVRGTEIQRSGTIPEALDPARLFRPQDTEPDGELRVLEALHTELGLSLPRFALTQGRLRTFTTRSWTRAPREGEGFAYVSIGRRRS</sequence>
<evidence type="ECO:0000259" key="2">
    <source>
        <dbReference type="SMART" id="SM00860"/>
    </source>
</evidence>
<proteinExistence type="predicted"/>
<reference evidence="3" key="1">
    <citation type="submission" date="2020-03" db="EMBL/GenBank/DDBJ databases">
        <title>Molecular networking-based the target discovery of potent antiproliferative macrolactams: 5/6/7/16 polycyclic ansamycins and glycosylated trienomycin from Streptomyces cacaoi subsp. asoensis.</title>
        <authorList>
            <person name="Liu L.-L."/>
        </authorList>
    </citation>
    <scope>NUCLEOTIDE SEQUENCE [LARGE SCALE GENOMIC DNA]</scope>
    <source>
        <strain evidence="3">H2S5</strain>
    </source>
</reference>
<name>A0A6M4WYG8_9ACTN</name>
<evidence type="ECO:0000313" key="4">
    <source>
        <dbReference type="Proteomes" id="UP000502665"/>
    </source>
</evidence>
<dbReference type="Proteomes" id="UP000502665">
    <property type="component" value="Chromosome"/>
</dbReference>
<evidence type="ECO:0000313" key="3">
    <source>
        <dbReference type="EMBL" id="QJT05584.1"/>
    </source>
</evidence>
<feature type="domain" description="Knr4/Smi1-like" evidence="2">
    <location>
        <begin position="44"/>
        <end position="177"/>
    </location>
</feature>
<dbReference type="InterPro" id="IPR018958">
    <property type="entry name" value="Knr4/Smi1-like_dom"/>
</dbReference>
<dbReference type="InterPro" id="IPR037883">
    <property type="entry name" value="Knr4/Smi1-like_sf"/>
</dbReference>
<evidence type="ECO:0000256" key="1">
    <source>
        <dbReference type="SAM" id="MobiDB-lite"/>
    </source>
</evidence>